<evidence type="ECO:0000256" key="6">
    <source>
        <dbReference type="HAMAP-Rule" id="MF_01944"/>
    </source>
</evidence>
<keyword evidence="5 6" id="KW-0012">Acyltransferase</keyword>
<evidence type="ECO:0000313" key="8">
    <source>
        <dbReference type="Proteomes" id="UP000031977"/>
    </source>
</evidence>
<dbReference type="NCBIfam" id="TIGR02208">
    <property type="entry name" value="lipid_A_msbB"/>
    <property type="match status" value="1"/>
</dbReference>
<keyword evidence="8" id="KW-1185">Reference proteome</keyword>
<comment type="function">
    <text evidence="6">Catalyzes the transfer of an acyl chain from an acyl-[acyl-carrier-protein] (ACP) to a Kdo(2)-(acyl)-lipid IV(A) to form a Kdo(2)-lipid A.</text>
</comment>
<dbReference type="GO" id="GO:0016747">
    <property type="term" value="F:acyltransferase activity, transferring groups other than amino-acyl groups"/>
    <property type="evidence" value="ECO:0007669"/>
    <property type="project" value="InterPro"/>
</dbReference>
<comment type="catalytic activity">
    <reaction evidence="6">
        <text>an alpha-Kdo-(2-&gt;4)-alpha-Kdo-(2-&gt;6)-(acyl)-lipid IVA + a fatty acyl-[ACP] = an alpha-Kdo-(2-&gt;4)-alpha-Kdo-(2-&gt;6)-lipid A + holo-[ACP]</text>
        <dbReference type="Rhea" id="RHEA:69400"/>
        <dbReference type="Rhea" id="RHEA-COMP:9685"/>
        <dbReference type="Rhea" id="RHEA-COMP:14125"/>
        <dbReference type="ChEBI" id="CHEBI:64479"/>
        <dbReference type="ChEBI" id="CHEBI:138651"/>
        <dbReference type="ChEBI" id="CHEBI:176430"/>
        <dbReference type="ChEBI" id="CHEBI:176431"/>
        <dbReference type="EC" id="2.3.1.243"/>
    </reaction>
</comment>
<keyword evidence="6" id="KW-0812">Transmembrane</keyword>
<comment type="pathway">
    <text evidence="6">Glycolipid biosynthesis; KDO(2)-lipid A biosynthesis; KDO(2)-lipid A from CMP-3-deoxy-D-manno-octulosonate and lipid IV(A): step 4/4.</text>
</comment>
<dbReference type="GO" id="GO:0009276">
    <property type="term" value="C:Gram-negative-bacterium-type cell wall"/>
    <property type="evidence" value="ECO:0007669"/>
    <property type="project" value="InterPro"/>
</dbReference>
<dbReference type="PANTHER" id="PTHR30606:SF4">
    <property type="entry name" value="LIPID A BIOSYNTHESIS MYRISTOYLTRANSFERASE"/>
    <property type="match status" value="1"/>
</dbReference>
<dbReference type="PIRSF" id="PIRSF026649">
    <property type="entry name" value="MsbB"/>
    <property type="match status" value="1"/>
</dbReference>
<evidence type="ECO:0000313" key="7">
    <source>
        <dbReference type="EMBL" id="KIN10157.1"/>
    </source>
</evidence>
<gene>
    <name evidence="6" type="primary">lpxM</name>
    <name evidence="7" type="ORF">SU60_14920</name>
</gene>
<dbReference type="GO" id="GO:0005886">
    <property type="term" value="C:plasma membrane"/>
    <property type="evidence" value="ECO:0007669"/>
    <property type="project" value="UniProtKB-SubCell"/>
</dbReference>
<keyword evidence="1 6" id="KW-1003">Cell membrane</keyword>
<dbReference type="InterPro" id="IPR011921">
    <property type="entry name" value="Lipid_A_MsbB"/>
</dbReference>
<accession>A0A0C3I776</accession>
<dbReference type="Pfam" id="PF03279">
    <property type="entry name" value="Lip_A_acyltrans"/>
    <property type="match status" value="1"/>
</dbReference>
<protein>
    <recommendedName>
        <fullName evidence="6">Lipid A biosynthesis acyltransferase</fullName>
        <ecNumber evidence="6">2.3.1.243</ecNumber>
    </recommendedName>
    <alternativeName>
        <fullName evidence="6">Kdo(2)-lauroyl-lipid IV(A) acyltransferase</fullName>
    </alternativeName>
</protein>
<dbReference type="AlphaFoldDB" id="A0A0C3I776"/>
<dbReference type="HAMAP" id="MF_01944">
    <property type="entry name" value="Lipid_A_LpxM"/>
    <property type="match status" value="1"/>
</dbReference>
<dbReference type="UniPathway" id="UPA00360">
    <property type="reaction ID" value="UER00486"/>
</dbReference>
<evidence type="ECO:0000256" key="1">
    <source>
        <dbReference type="ARBA" id="ARBA00022475"/>
    </source>
</evidence>
<evidence type="ECO:0000256" key="2">
    <source>
        <dbReference type="ARBA" id="ARBA00022519"/>
    </source>
</evidence>
<dbReference type="CDD" id="cd07984">
    <property type="entry name" value="LPLAT_LABLAT-like"/>
    <property type="match status" value="1"/>
</dbReference>
<dbReference type="Proteomes" id="UP000031977">
    <property type="component" value="Unassembled WGS sequence"/>
</dbReference>
<comment type="caution">
    <text evidence="7">The sequence shown here is derived from an EMBL/GenBank/DDBJ whole genome shotgun (WGS) entry which is preliminary data.</text>
</comment>
<reference evidence="7 8" key="1">
    <citation type="submission" date="2015-01" db="EMBL/GenBank/DDBJ databases">
        <title>Draft genome of Vibrio mytili type strain CAIM 528.</title>
        <authorList>
            <person name="Gonzalez-Castillo A."/>
            <person name="Gomez-Gil B."/>
            <person name="Enciso-Ibarra J."/>
        </authorList>
    </citation>
    <scope>NUCLEOTIDE SEQUENCE [LARGE SCALE GENOMIC DNA]</scope>
    <source>
        <strain evidence="7 8">CAIM 528</strain>
    </source>
</reference>
<dbReference type="EMBL" id="JXOK01000058">
    <property type="protein sequence ID" value="KIN10157.1"/>
    <property type="molecule type" value="Genomic_DNA"/>
</dbReference>
<dbReference type="GO" id="GO:0036104">
    <property type="term" value="P:Kdo2-lipid A biosynthetic process"/>
    <property type="evidence" value="ECO:0007669"/>
    <property type="project" value="UniProtKB-UniRule"/>
</dbReference>
<organism evidence="7 8">
    <name type="scientific">Vibrio mytili</name>
    <dbReference type="NCBI Taxonomy" id="50718"/>
    <lineage>
        <taxon>Bacteria</taxon>
        <taxon>Pseudomonadati</taxon>
        <taxon>Pseudomonadota</taxon>
        <taxon>Gammaproteobacteria</taxon>
        <taxon>Vibrionales</taxon>
        <taxon>Vibrionaceae</taxon>
        <taxon>Vibrio</taxon>
    </lineage>
</organism>
<keyword evidence="2 6" id="KW-0997">Cell inner membrane</keyword>
<keyword evidence="4 6" id="KW-0472">Membrane</keyword>
<sequence length="326" mass="37291">MTTQRDDFDPKAYNPTFERHFLAPKYWGTWLAVFCSVLIALLPLSFHQWLAKILASRLVKSKANSVNNVKTNLALCFPHLSEQERDQLTYKTLYTAGVFTLRFGLVSLRSPQWLQSQCEFVNPEYLFDLTEQGEKVILLVPHSWSIDIPAVLLASKDLPVSAMAKRQKNPVTDWLMHRQRVQYGGRVYERSGGIKPFIKSIKDGYLGYYLPDQDHGAELSEFVDFFATTKATLPGLTKLAKLSKSKVIPTFASLDPSTGRFSIEFMPPLTLQETDSDDARSLNEAIEYFVTKSPEQYMWTLRLLRTQADGSNPYSEMREHGFIKQK</sequence>
<comment type="subcellular location">
    <subcellularLocation>
        <location evidence="6">Cell inner membrane</location>
        <topology evidence="6">Single-pass membrane protein</topology>
    </subcellularLocation>
</comment>
<dbReference type="PANTHER" id="PTHR30606">
    <property type="entry name" value="LIPID A BIOSYNTHESIS LAUROYL ACYLTRANSFERASE"/>
    <property type="match status" value="1"/>
</dbReference>
<dbReference type="NCBIfam" id="NF006507">
    <property type="entry name" value="PRK08943.1"/>
    <property type="match status" value="1"/>
</dbReference>
<evidence type="ECO:0000256" key="3">
    <source>
        <dbReference type="ARBA" id="ARBA00022679"/>
    </source>
</evidence>
<dbReference type="GO" id="GO:0009103">
    <property type="term" value="P:lipopolysaccharide biosynthetic process"/>
    <property type="evidence" value="ECO:0007669"/>
    <property type="project" value="UniProtKB-UniRule"/>
</dbReference>
<evidence type="ECO:0000256" key="5">
    <source>
        <dbReference type="ARBA" id="ARBA00023315"/>
    </source>
</evidence>
<evidence type="ECO:0000256" key="4">
    <source>
        <dbReference type="ARBA" id="ARBA00023136"/>
    </source>
</evidence>
<dbReference type="UniPathway" id="UPA00030"/>
<proteinExistence type="inferred from homology"/>
<dbReference type="InterPro" id="IPR004960">
    <property type="entry name" value="LipA_acyltrans"/>
</dbReference>
<dbReference type="EC" id="2.3.1.243" evidence="6"/>
<feature type="transmembrane region" description="Helical" evidence="6">
    <location>
        <begin position="27"/>
        <end position="50"/>
    </location>
</feature>
<feature type="short sequence motif" description="HXXXXD motif" evidence="6">
    <location>
        <begin position="142"/>
        <end position="147"/>
    </location>
</feature>
<keyword evidence="6" id="KW-0448">Lipopolysaccharide biosynthesis</keyword>
<dbReference type="RefSeq" id="WP_041156214.1">
    <property type="nucleotide sequence ID" value="NZ_CBCRVP010000020.1"/>
</dbReference>
<dbReference type="OrthoDB" id="9803456at2"/>
<keyword evidence="3 6" id="KW-0808">Transferase</keyword>
<comment type="similarity">
    <text evidence="6">Belongs to the LpxL/LpxM/LpxP family. LpxM subfamily.</text>
</comment>
<keyword evidence="6" id="KW-1133">Transmembrane helix</keyword>
<comment type="pathway">
    <text evidence="6">Bacterial outer membrane biogenesis; lipopolysaccharide biosynthesis.</text>
</comment>
<dbReference type="STRING" id="50718.SU60_14920"/>
<name>A0A0C3I776_9VIBR</name>